<reference evidence="4 5" key="1">
    <citation type="journal article" date="2015" name="Genome Announc.">
        <title>Expanding the biotechnology potential of lactobacilli through comparative genomics of 213 strains and associated genera.</title>
        <authorList>
            <person name="Sun Z."/>
            <person name="Harris H.M."/>
            <person name="McCann A."/>
            <person name="Guo C."/>
            <person name="Argimon S."/>
            <person name="Zhang W."/>
            <person name="Yang X."/>
            <person name="Jeffery I.B."/>
            <person name="Cooney J.C."/>
            <person name="Kagawa T.F."/>
            <person name="Liu W."/>
            <person name="Song Y."/>
            <person name="Salvetti E."/>
            <person name="Wrobel A."/>
            <person name="Rasinkangas P."/>
            <person name="Parkhill J."/>
            <person name="Rea M.C."/>
            <person name="O'Sullivan O."/>
            <person name="Ritari J."/>
            <person name="Douillard F.P."/>
            <person name="Paul Ross R."/>
            <person name="Yang R."/>
            <person name="Briner A.E."/>
            <person name="Felis G.E."/>
            <person name="de Vos W.M."/>
            <person name="Barrangou R."/>
            <person name="Klaenhammer T.R."/>
            <person name="Caufield P.W."/>
            <person name="Cui Y."/>
            <person name="Zhang H."/>
            <person name="O'Toole P.W."/>
        </authorList>
    </citation>
    <scope>NUCLEOTIDE SEQUENCE [LARGE SCALE GENOMIC DNA]</scope>
    <source>
        <strain evidence="4 5">JCM 15530</strain>
    </source>
</reference>
<name>A0A0R1HRG7_9LACO</name>
<dbReference type="EMBL" id="AZCX01000012">
    <property type="protein sequence ID" value="KRK47075.1"/>
    <property type="molecule type" value="Genomic_DNA"/>
</dbReference>
<dbReference type="AlphaFoldDB" id="A0A0R1HRG7"/>
<dbReference type="PANTHER" id="PTHR36435">
    <property type="entry name" value="SLR1288 PROTEIN"/>
    <property type="match status" value="1"/>
</dbReference>
<protein>
    <submittedName>
        <fullName evidence="4">ABC superfamily ATP binding cassette transporter permease subunit</fullName>
    </submittedName>
</protein>
<organism evidence="4 5">
    <name type="scientific">Secundilactobacillus kimchicus JCM 15530</name>
    <dbReference type="NCBI Taxonomy" id="1302272"/>
    <lineage>
        <taxon>Bacteria</taxon>
        <taxon>Bacillati</taxon>
        <taxon>Bacillota</taxon>
        <taxon>Bacilli</taxon>
        <taxon>Lactobacillales</taxon>
        <taxon>Lactobacillaceae</taxon>
        <taxon>Secundilactobacillus</taxon>
    </lineage>
</organism>
<dbReference type="PANTHER" id="PTHR36435:SF1">
    <property type="entry name" value="CAAX AMINO TERMINAL PROTEASE FAMILY PROTEIN"/>
    <property type="match status" value="1"/>
</dbReference>
<comment type="similarity">
    <text evidence="1">Belongs to the UPF0177 family.</text>
</comment>
<feature type="transmembrane region" description="Helical" evidence="2">
    <location>
        <begin position="116"/>
        <end position="137"/>
    </location>
</feature>
<feature type="transmembrane region" description="Helical" evidence="2">
    <location>
        <begin position="183"/>
        <end position="202"/>
    </location>
</feature>
<dbReference type="Pfam" id="PF02517">
    <property type="entry name" value="Rce1-like"/>
    <property type="match status" value="1"/>
</dbReference>
<keyword evidence="5" id="KW-1185">Reference proteome</keyword>
<sequence>MKELNLDRVNLGRTVGAALIPPVSLVVGAWLMTLTDNVWNKVVFMIVISVINLSVALALYGRVLKTDWPKFRVHIWRNLLLAISGAALTYVVIGLVRSGLGLAGLNFGMAQTGNVLAFSTMEQATLGLGAAISPLLAPFTEEIIFRHALFFQFNRNKVGLCAMFVVSSVAFGLVHWNNFHGDIVAMVPYMAAGAWFALIYFWSKNIWQNIATHFFFDFVQVISAVVLFFVALFNN</sequence>
<evidence type="ECO:0000313" key="4">
    <source>
        <dbReference type="EMBL" id="KRK47075.1"/>
    </source>
</evidence>
<evidence type="ECO:0000256" key="1">
    <source>
        <dbReference type="ARBA" id="ARBA00009067"/>
    </source>
</evidence>
<dbReference type="RefSeq" id="WP_056943060.1">
    <property type="nucleotide sequence ID" value="NZ_AZCX01000012.1"/>
</dbReference>
<dbReference type="Proteomes" id="UP000050911">
    <property type="component" value="Unassembled WGS sequence"/>
</dbReference>
<dbReference type="OrthoDB" id="2817162at2"/>
<feature type="transmembrane region" description="Helical" evidence="2">
    <location>
        <begin position="75"/>
        <end position="96"/>
    </location>
</feature>
<dbReference type="STRING" id="1302272.FC96_GL000694"/>
<dbReference type="GO" id="GO:0080120">
    <property type="term" value="P:CAAX-box protein maturation"/>
    <property type="evidence" value="ECO:0007669"/>
    <property type="project" value="UniProtKB-ARBA"/>
</dbReference>
<feature type="transmembrane region" description="Helical" evidence="2">
    <location>
        <begin position="158"/>
        <end position="177"/>
    </location>
</feature>
<evidence type="ECO:0000313" key="5">
    <source>
        <dbReference type="Proteomes" id="UP000050911"/>
    </source>
</evidence>
<evidence type="ECO:0000256" key="2">
    <source>
        <dbReference type="SAM" id="Phobius"/>
    </source>
</evidence>
<dbReference type="InterPro" id="IPR003675">
    <property type="entry name" value="Rce1/LyrA-like_dom"/>
</dbReference>
<gene>
    <name evidence="4" type="ORF">FC96_GL000694</name>
</gene>
<keyword evidence="2" id="KW-1133">Transmembrane helix</keyword>
<keyword evidence="2" id="KW-0472">Membrane</keyword>
<feature type="transmembrane region" description="Helical" evidence="2">
    <location>
        <begin position="214"/>
        <end position="233"/>
    </location>
</feature>
<accession>A0A0R1HRG7</accession>
<keyword evidence="2" id="KW-0812">Transmembrane</keyword>
<comment type="caution">
    <text evidence="4">The sequence shown here is derived from an EMBL/GenBank/DDBJ whole genome shotgun (WGS) entry which is preliminary data.</text>
</comment>
<feature type="transmembrane region" description="Helical" evidence="2">
    <location>
        <begin position="43"/>
        <end position="63"/>
    </location>
</feature>
<feature type="domain" description="CAAX prenyl protease 2/Lysostaphin resistance protein A-like" evidence="3">
    <location>
        <begin position="130"/>
        <end position="219"/>
    </location>
</feature>
<dbReference type="InterPro" id="IPR052710">
    <property type="entry name" value="CAAX_protease"/>
</dbReference>
<evidence type="ECO:0000259" key="3">
    <source>
        <dbReference type="Pfam" id="PF02517"/>
    </source>
</evidence>
<dbReference type="GO" id="GO:0004175">
    <property type="term" value="F:endopeptidase activity"/>
    <property type="evidence" value="ECO:0007669"/>
    <property type="project" value="UniProtKB-ARBA"/>
</dbReference>
<proteinExistence type="inferred from homology"/>
<dbReference type="PATRIC" id="fig|1302272.5.peg.692"/>
<feature type="transmembrane region" description="Helical" evidence="2">
    <location>
        <begin position="12"/>
        <end position="31"/>
    </location>
</feature>